<comment type="caution">
    <text evidence="3">The sequence shown here is derived from an EMBL/GenBank/DDBJ whole genome shotgun (WGS) entry which is preliminary data.</text>
</comment>
<keyword evidence="4" id="KW-1185">Reference proteome</keyword>
<dbReference type="EMBL" id="JAJNCT010000005">
    <property type="protein sequence ID" value="MCD2164183.1"/>
    <property type="molecule type" value="Genomic_DNA"/>
</dbReference>
<accession>A0AAW4XRJ1</accession>
<dbReference type="SUPFAM" id="SSF63380">
    <property type="entry name" value="Riboflavin synthase domain-like"/>
    <property type="match status" value="1"/>
</dbReference>
<dbReference type="PANTHER" id="PTHR30157:SF0">
    <property type="entry name" value="NADPH-DEPENDENT FERRIC-CHELATE REDUCTASE"/>
    <property type="match status" value="1"/>
</dbReference>
<dbReference type="InterPro" id="IPR017938">
    <property type="entry name" value="Riboflavin_synthase-like_b-brl"/>
</dbReference>
<dbReference type="AlphaFoldDB" id="A0AAW4XRJ1"/>
<organism evidence="3 4">
    <name type="scientific">Comamonas koreensis</name>
    <dbReference type="NCBI Taxonomy" id="160825"/>
    <lineage>
        <taxon>Bacteria</taxon>
        <taxon>Pseudomonadati</taxon>
        <taxon>Pseudomonadota</taxon>
        <taxon>Betaproteobacteria</taxon>
        <taxon>Burkholderiales</taxon>
        <taxon>Comamonadaceae</taxon>
        <taxon>Comamonas</taxon>
    </lineage>
</organism>
<evidence type="ECO:0000256" key="1">
    <source>
        <dbReference type="ARBA" id="ARBA00035644"/>
    </source>
</evidence>
<dbReference type="InterPro" id="IPR017927">
    <property type="entry name" value="FAD-bd_FR_type"/>
</dbReference>
<comment type="similarity">
    <text evidence="1">Belongs to the SIP oxidoreductase family.</text>
</comment>
<proteinExistence type="inferred from homology"/>
<dbReference type="RefSeq" id="WP_230771353.1">
    <property type="nucleotide sequence ID" value="NZ_JAJNCT010000005.1"/>
</dbReference>
<protein>
    <submittedName>
        <fullName evidence="3">Siderophore-interacting protein</fullName>
    </submittedName>
</protein>
<dbReference type="InterPro" id="IPR039261">
    <property type="entry name" value="FNR_nucleotide-bd"/>
</dbReference>
<dbReference type="PROSITE" id="PS51384">
    <property type="entry name" value="FAD_FR"/>
    <property type="match status" value="1"/>
</dbReference>
<evidence type="ECO:0000259" key="2">
    <source>
        <dbReference type="PROSITE" id="PS51384"/>
    </source>
</evidence>
<reference evidence="3 4" key="1">
    <citation type="submission" date="2021-11" db="EMBL/GenBank/DDBJ databases">
        <title>Genome sequence.</title>
        <authorList>
            <person name="Sun Q."/>
        </authorList>
    </citation>
    <scope>NUCLEOTIDE SEQUENCE [LARGE SCALE GENOMIC DNA]</scope>
    <source>
        <strain evidence="3 4">KCTC 12005</strain>
    </source>
</reference>
<name>A0AAW4XRJ1_9BURK</name>
<dbReference type="Gene3D" id="3.40.50.80">
    <property type="entry name" value="Nucleotide-binding domain of ferredoxin-NADP reductase (FNR) module"/>
    <property type="match status" value="1"/>
</dbReference>
<dbReference type="InterPro" id="IPR039374">
    <property type="entry name" value="SIP_fam"/>
</dbReference>
<evidence type="ECO:0000313" key="3">
    <source>
        <dbReference type="EMBL" id="MCD2164183.1"/>
    </source>
</evidence>
<dbReference type="Pfam" id="PF04954">
    <property type="entry name" value="SIP"/>
    <property type="match status" value="1"/>
</dbReference>
<dbReference type="Proteomes" id="UP001199260">
    <property type="component" value="Unassembled WGS sequence"/>
</dbReference>
<dbReference type="InterPro" id="IPR007037">
    <property type="entry name" value="SIP_rossman_dom"/>
</dbReference>
<gene>
    <name evidence="3" type="ORF">LPW39_03420</name>
</gene>
<dbReference type="GO" id="GO:0016491">
    <property type="term" value="F:oxidoreductase activity"/>
    <property type="evidence" value="ECO:0007669"/>
    <property type="project" value="InterPro"/>
</dbReference>
<feature type="domain" description="FAD-binding FR-type" evidence="2">
    <location>
        <begin position="114"/>
        <end position="245"/>
    </location>
</feature>
<dbReference type="Gene3D" id="2.40.30.10">
    <property type="entry name" value="Translation factors"/>
    <property type="match status" value="1"/>
</dbReference>
<dbReference type="Pfam" id="PF08021">
    <property type="entry name" value="FAD_binding_9"/>
    <property type="match status" value="1"/>
</dbReference>
<dbReference type="PANTHER" id="PTHR30157">
    <property type="entry name" value="FERRIC REDUCTASE, NADPH-DEPENDENT"/>
    <property type="match status" value="1"/>
</dbReference>
<dbReference type="CDD" id="cd06193">
    <property type="entry name" value="siderophore_interacting"/>
    <property type="match status" value="1"/>
</dbReference>
<evidence type="ECO:0000313" key="4">
    <source>
        <dbReference type="Proteomes" id="UP001199260"/>
    </source>
</evidence>
<dbReference type="InterPro" id="IPR013113">
    <property type="entry name" value="SIP_FAD-bd"/>
</dbReference>
<sequence>MTAPQNLSRKAQIHLPQASAFVDWLLQHWRDEGIDVTQPQAGTLLLALADVGTVRLQQTSASSIDCLLQPVAPRMGELMQLSLAEHLAEFADQMAWLEGSWEVVWEGDAPPATAQLQVMRVLSNQALSPRMRRIRLAATDISAFAPGGLHVRMLLPEPGQAAAWPTLVDVNRLHWPAGKPALARRTYTISAMDTEEGWLEVDALLHHGMGHGDPQMAGPGAVWAASAQPGSEVGVLSPAGGLVPQAKHCVLVADACALPAAARIAQARRAGPSTTLLLWVSDAQEQAALAPAFAGMQVTWLRGGVPGASQLEIAQVLQWLALQDWEQGDTVLWVAGGLPLTQAVRRSLGRLPSSVQTRSLVHTYWR</sequence>